<dbReference type="RefSeq" id="WP_306637367.1">
    <property type="nucleotide sequence ID" value="NZ_JAUSXB010000001.1"/>
</dbReference>
<evidence type="ECO:0000313" key="3">
    <source>
        <dbReference type="EMBL" id="MDQ0675201.1"/>
    </source>
</evidence>
<name>A0ABU0PPP6_9MICC</name>
<organism evidence="3 4">
    <name type="scientific">Pseudarthrobacter siccitolerans</name>
    <dbReference type="NCBI Taxonomy" id="861266"/>
    <lineage>
        <taxon>Bacteria</taxon>
        <taxon>Bacillati</taxon>
        <taxon>Actinomycetota</taxon>
        <taxon>Actinomycetes</taxon>
        <taxon>Micrococcales</taxon>
        <taxon>Micrococcaceae</taxon>
        <taxon>Pseudarthrobacter</taxon>
    </lineage>
</organism>
<gene>
    <name evidence="3" type="ORF">QFZ36_002762</name>
</gene>
<proteinExistence type="predicted"/>
<evidence type="ECO:0000259" key="1">
    <source>
        <dbReference type="Pfam" id="PF25837"/>
    </source>
</evidence>
<accession>A0ABU0PPP6</accession>
<dbReference type="InterPro" id="IPR058788">
    <property type="entry name" value="ApnL_N"/>
</dbReference>
<reference evidence="3 4" key="1">
    <citation type="submission" date="2023-07" db="EMBL/GenBank/DDBJ databases">
        <title>Comparative genomics of wheat-associated soil bacteria to identify genetic determinants of phenazine resistance.</title>
        <authorList>
            <person name="Mouncey N."/>
        </authorList>
    </citation>
    <scope>NUCLEOTIDE SEQUENCE [LARGE SCALE GENOMIC DNA]</scope>
    <source>
        <strain evidence="3 4">W1I3</strain>
    </source>
</reference>
<protein>
    <submittedName>
        <fullName evidence="3">Uncharacterized protein</fullName>
    </submittedName>
</protein>
<evidence type="ECO:0000313" key="4">
    <source>
        <dbReference type="Proteomes" id="UP001236806"/>
    </source>
</evidence>
<keyword evidence="4" id="KW-1185">Reference proteome</keyword>
<comment type="caution">
    <text evidence="3">The sequence shown here is derived from an EMBL/GenBank/DDBJ whole genome shotgun (WGS) entry which is preliminary data.</text>
</comment>
<dbReference type="EMBL" id="JAUSXB010000001">
    <property type="protein sequence ID" value="MDQ0675201.1"/>
    <property type="molecule type" value="Genomic_DNA"/>
</dbReference>
<dbReference type="Pfam" id="PF25838">
    <property type="entry name" value="Apionate_lact_M"/>
    <property type="match status" value="1"/>
</dbReference>
<evidence type="ECO:0000259" key="2">
    <source>
        <dbReference type="Pfam" id="PF25838"/>
    </source>
</evidence>
<dbReference type="Proteomes" id="UP001236806">
    <property type="component" value="Unassembled WGS sequence"/>
</dbReference>
<dbReference type="Pfam" id="PF25837">
    <property type="entry name" value="Apionate_lact_N"/>
    <property type="match status" value="1"/>
</dbReference>
<feature type="domain" description="D-apionate lactonase N-terminal" evidence="1">
    <location>
        <begin position="22"/>
        <end position="239"/>
    </location>
</feature>
<sequence length="638" mass="66540">MSFQPLTSQDQINQPELPLTVQARLAPPRQALSAGPWAAHLVGDELAHISYAGRPVLRAVKAVVRDQDWRTPQPTLGNVEITREVNGLRARWKVGFAGYGVEYQGELTAEFTPAAVEIAFEGTAIHAFRSNRIGLVVLHPPEDAGRNVTVEHSDGTSTGERFPVEVSPHQPFMDIAALQWADAGTAFRLSFTGDVFETEDQRNWTDASFKTYSTPLARPFPVHTGAGDVVRQSVRLEAASLEPPAALEVAAGSRSDGTAATAQPAATRSAATLGAVAGRVPALAVGAGPQQGLLSVIPGLDAIVVELTEEPGAAPRSGWGARLQAAADAAGIHGAGLDIRAVTPDPIGSVADLAPYLGQARRLAAFHPDSHFTEPETWGEFKESVRATGFEGELLAGARSHFTELNRNSGRTPPDPDALTFSITPQMHSTEIAHIIDSVPMQRIVARNALRQGGGRPLHVGPVTLLPRFNAVATSGVAAAVDADDLQPEPFTAAWTLASIDALTLDGVESVSYFEASGPRGIADATGRLNPAGELLKALAAVRGSAVLSVHANRMSSLTLYPVLAPGSLLVFAGNLSGTAVEVDVQLPGDVAAAGGQCAAFGQGATIGFRPNNDGDTSPGCLTLAPWSAGVVRFPASG</sequence>
<feature type="domain" description="D-apionate lactonase TIM barrel" evidence="2">
    <location>
        <begin position="362"/>
        <end position="544"/>
    </location>
</feature>
<dbReference type="InterPro" id="IPR058787">
    <property type="entry name" value="ApnL_M"/>
</dbReference>